<dbReference type="SUPFAM" id="SSF109854">
    <property type="entry name" value="DinB/YfiT-like putative metalloenzymes"/>
    <property type="match status" value="1"/>
</dbReference>
<gene>
    <name evidence="2" type="ORF">HF577_13965</name>
</gene>
<comment type="caution">
    <text evidence="2">The sequence shown here is derived from an EMBL/GenBank/DDBJ whole genome shotgun (WGS) entry which is preliminary data.</text>
</comment>
<dbReference type="GO" id="GO:0016853">
    <property type="term" value="F:isomerase activity"/>
    <property type="evidence" value="ECO:0007669"/>
    <property type="project" value="UniProtKB-KW"/>
</dbReference>
<evidence type="ECO:0000313" key="2">
    <source>
        <dbReference type="EMBL" id="NMH78185.1"/>
    </source>
</evidence>
<sequence>MNIMDRYTRAQDGFDRIVAALAPERWDDPSACVDWSARDVLGHVVWGQELVRHQATGQQFASRVGAPGAPNPGQLIGADPLGTWRAARAAADAVLTPAALARVVSTRAFGELPLEGFLVALTTDFLAHTWDIGHPAGLEVRLDPDLVPGCFAWSRQFDMRLPGGIGPELTPAPDADEQTRFLAYLGRDASALVA</sequence>
<dbReference type="InterPro" id="IPR024344">
    <property type="entry name" value="MDMPI_metal-binding"/>
</dbReference>
<protein>
    <submittedName>
        <fullName evidence="2">Maleylpyruvate isomerase family mycothiol-dependent enzyme</fullName>
    </submittedName>
</protein>
<accession>A0ABX1RGF8</accession>
<name>A0ABX1RGF8_9PSEU</name>
<reference evidence="2 3" key="1">
    <citation type="submission" date="2020-04" db="EMBL/GenBank/DDBJ databases">
        <authorList>
            <person name="Klaysubun C."/>
            <person name="Duangmal K."/>
            <person name="Lipun K."/>
        </authorList>
    </citation>
    <scope>NUCLEOTIDE SEQUENCE [LARGE SCALE GENOMIC DNA]</scope>
    <source>
        <strain evidence="2 3">JCM 11839</strain>
    </source>
</reference>
<organism evidence="2 3">
    <name type="scientific">Pseudonocardia xinjiangensis</name>
    <dbReference type="NCBI Taxonomy" id="75289"/>
    <lineage>
        <taxon>Bacteria</taxon>
        <taxon>Bacillati</taxon>
        <taxon>Actinomycetota</taxon>
        <taxon>Actinomycetes</taxon>
        <taxon>Pseudonocardiales</taxon>
        <taxon>Pseudonocardiaceae</taxon>
        <taxon>Pseudonocardia</taxon>
    </lineage>
</organism>
<dbReference type="Gene3D" id="1.20.120.450">
    <property type="entry name" value="dinb family like domain"/>
    <property type="match status" value="1"/>
</dbReference>
<dbReference type="Proteomes" id="UP001296706">
    <property type="component" value="Unassembled WGS sequence"/>
</dbReference>
<dbReference type="InterPro" id="IPR034660">
    <property type="entry name" value="DinB/YfiT-like"/>
</dbReference>
<feature type="domain" description="Mycothiol-dependent maleylpyruvate isomerase metal-binding" evidence="1">
    <location>
        <begin position="9"/>
        <end position="132"/>
    </location>
</feature>
<dbReference type="NCBIfam" id="TIGR03083">
    <property type="entry name" value="maleylpyruvate isomerase family mycothiol-dependent enzyme"/>
    <property type="match status" value="1"/>
</dbReference>
<dbReference type="Pfam" id="PF11716">
    <property type="entry name" value="MDMPI_N"/>
    <property type="match status" value="1"/>
</dbReference>
<keyword evidence="3" id="KW-1185">Reference proteome</keyword>
<dbReference type="EMBL" id="JAAXKY010000038">
    <property type="protein sequence ID" value="NMH78185.1"/>
    <property type="molecule type" value="Genomic_DNA"/>
</dbReference>
<keyword evidence="2" id="KW-0413">Isomerase</keyword>
<proteinExistence type="predicted"/>
<dbReference type="InterPro" id="IPR017517">
    <property type="entry name" value="Maleyloyr_isom"/>
</dbReference>
<evidence type="ECO:0000259" key="1">
    <source>
        <dbReference type="Pfam" id="PF11716"/>
    </source>
</evidence>
<evidence type="ECO:0000313" key="3">
    <source>
        <dbReference type="Proteomes" id="UP001296706"/>
    </source>
</evidence>